<name>A0AA96V9E7_9EURY</name>
<dbReference type="RefSeq" id="WP_316559159.1">
    <property type="nucleotide sequence ID" value="NZ_CP131062.1"/>
</dbReference>
<dbReference type="InterPro" id="IPR013561">
    <property type="entry name" value="FilR1_middle_dom"/>
</dbReference>
<evidence type="ECO:0000313" key="2">
    <source>
        <dbReference type="EMBL" id="WNY29172.1"/>
    </source>
</evidence>
<dbReference type="KEGG" id="mees:MmiEs2_13950"/>
<dbReference type="InterPro" id="IPR036388">
    <property type="entry name" value="WH-like_DNA-bd_sf"/>
</dbReference>
<evidence type="ECO:0000313" key="3">
    <source>
        <dbReference type="Proteomes" id="UP001302662"/>
    </source>
</evidence>
<protein>
    <recommendedName>
        <fullName evidence="1">Methanogenesis regulatory protein FilR1 middle domain-containing protein</fullName>
    </recommendedName>
</protein>
<sequence length="262" mass="30511">MKDESISDVLFFSEKRRQILLYLLEGPKTIDDIKSYLNSKSSPLMVQIRILTRNFLIQEKNGVFSLTPLGEYTVREMRNILDMFAVFDENPEYWGEAELTAFPAYLLSRIGELGEVELCYPDKAHIFDRARPVEKSLKSVNSLIEISSIFRQEYVTDYVEIAERGVSVAFIFTQGVIDRLEKEFPESYYNYMKRENVRIFVCPEIKLASCMVTDKIISLSLFTKKGYFINHDLISYDNSAVLWGTDLFHHFRSLSMIHNLSE</sequence>
<dbReference type="SUPFAM" id="SSF46785">
    <property type="entry name" value="Winged helix' DNA-binding domain"/>
    <property type="match status" value="1"/>
</dbReference>
<dbReference type="Proteomes" id="UP001302662">
    <property type="component" value="Chromosome"/>
</dbReference>
<dbReference type="InterPro" id="IPR011991">
    <property type="entry name" value="ArsR-like_HTH"/>
</dbReference>
<accession>A0AA96V9E7</accession>
<feature type="domain" description="Methanogenesis regulatory protein FilR1 middle" evidence="1">
    <location>
        <begin position="134"/>
        <end position="253"/>
    </location>
</feature>
<reference evidence="2 3" key="1">
    <citation type="submission" date="2023-07" db="EMBL/GenBank/DDBJ databases">
        <title>Closed genome sequence of Methanimicrococcus sp. Es2.</title>
        <authorList>
            <person name="Protasov E."/>
            <person name="Platt K."/>
            <person name="Reeh H."/>
            <person name="Poehlein A."/>
            <person name="Daniel R."/>
            <person name="Brune A."/>
        </authorList>
    </citation>
    <scope>NUCLEOTIDE SEQUENCE [LARGE SCALE GENOMIC DNA]</scope>
    <source>
        <strain evidence="2 3">Es2</strain>
    </source>
</reference>
<dbReference type="AlphaFoldDB" id="A0AA96V9E7"/>
<evidence type="ECO:0000259" key="1">
    <source>
        <dbReference type="Pfam" id="PF08350"/>
    </source>
</evidence>
<dbReference type="CDD" id="cd00090">
    <property type="entry name" value="HTH_ARSR"/>
    <property type="match status" value="1"/>
</dbReference>
<dbReference type="EMBL" id="CP131062">
    <property type="protein sequence ID" value="WNY29172.1"/>
    <property type="molecule type" value="Genomic_DNA"/>
</dbReference>
<keyword evidence="3" id="KW-1185">Reference proteome</keyword>
<gene>
    <name evidence="2" type="ORF">MmiEs2_13950</name>
</gene>
<dbReference type="InterPro" id="IPR036390">
    <property type="entry name" value="WH_DNA-bd_sf"/>
</dbReference>
<dbReference type="PIRSF" id="PIRSF006692">
    <property type="entry name" value="TF_HTH_AF0396_prd"/>
    <property type="match status" value="1"/>
</dbReference>
<dbReference type="GeneID" id="85197861"/>
<dbReference type="InterPro" id="IPR016490">
    <property type="entry name" value="Tscrpt_reg_HTH_AF0396-typ3"/>
</dbReference>
<organism evidence="2 3">
    <name type="scientific">Methanimicrococcus stummii</name>
    <dbReference type="NCBI Taxonomy" id="3028294"/>
    <lineage>
        <taxon>Archaea</taxon>
        <taxon>Methanobacteriati</taxon>
        <taxon>Methanobacteriota</taxon>
        <taxon>Stenosarchaea group</taxon>
        <taxon>Methanomicrobia</taxon>
        <taxon>Methanosarcinales</taxon>
        <taxon>Methanosarcinaceae</taxon>
        <taxon>Methanimicrococcus</taxon>
    </lineage>
</organism>
<dbReference type="Pfam" id="PF08350">
    <property type="entry name" value="FilR1_middle"/>
    <property type="match status" value="1"/>
</dbReference>
<proteinExistence type="predicted"/>
<dbReference type="Gene3D" id="1.10.10.10">
    <property type="entry name" value="Winged helix-like DNA-binding domain superfamily/Winged helix DNA-binding domain"/>
    <property type="match status" value="1"/>
</dbReference>